<dbReference type="InterPro" id="IPR019258">
    <property type="entry name" value="Mediator_Med4"/>
</dbReference>
<keyword evidence="8" id="KW-0010">Activator</keyword>
<dbReference type="GO" id="GO:0006357">
    <property type="term" value="P:regulation of transcription by RNA polymerase II"/>
    <property type="evidence" value="ECO:0007669"/>
    <property type="project" value="InterPro"/>
</dbReference>
<dbReference type="PANTHER" id="PTHR13208">
    <property type="entry name" value="MEDIATOR OF RNA POLYMERASE II TRANSCRIPTION SUBUNIT 4"/>
    <property type="match status" value="1"/>
</dbReference>
<reference evidence="11" key="1">
    <citation type="submission" date="2023-07" db="EMBL/GenBank/DDBJ databases">
        <title>Chromosome-level genome assembly of Artemia franciscana.</title>
        <authorList>
            <person name="Jo E."/>
        </authorList>
    </citation>
    <scope>NUCLEOTIDE SEQUENCE</scope>
    <source>
        <tissue evidence="11">Whole body</tissue>
    </source>
</reference>
<sequence>MATKFQLVRSLDDFELLVKELIEVVTSQRANRTQSIKEIVDTMLFLDNNMKQLLEKAEEQVEVHQKVIALQAEINQMDKLTNELQKQLSDAEQLLATVVYQAKQKLESINKADKKPVSSEDLVKLAHRISASNGVCAPLAWKTGDLRRPYPTDKDMKSGLLFRMGDYSGNSSQGVTEFVRNDSAIEAGTYSWFSSTPHIVGGSSNVMQRQEDGESSDSSSSSDSDSP</sequence>
<keyword evidence="4 8" id="KW-0805">Transcription regulation</keyword>
<evidence type="ECO:0000256" key="4">
    <source>
        <dbReference type="ARBA" id="ARBA00023015"/>
    </source>
</evidence>
<dbReference type="GO" id="GO:0016592">
    <property type="term" value="C:mediator complex"/>
    <property type="evidence" value="ECO:0007669"/>
    <property type="project" value="InterPro"/>
</dbReference>
<evidence type="ECO:0000256" key="3">
    <source>
        <dbReference type="ARBA" id="ARBA00020629"/>
    </source>
</evidence>
<gene>
    <name evidence="8" type="primary">MED4</name>
    <name evidence="11" type="ORF">QYM36_005347</name>
</gene>
<comment type="subunit">
    <text evidence="8">Component of the Mediator complex.</text>
</comment>
<keyword evidence="6 8" id="KW-0539">Nucleus</keyword>
<dbReference type="GO" id="GO:0003712">
    <property type="term" value="F:transcription coregulator activity"/>
    <property type="evidence" value="ECO:0007669"/>
    <property type="project" value="InterPro"/>
</dbReference>
<dbReference type="GO" id="GO:0070847">
    <property type="term" value="C:core mediator complex"/>
    <property type="evidence" value="ECO:0007669"/>
    <property type="project" value="TreeGrafter"/>
</dbReference>
<keyword evidence="9" id="KW-0175">Coiled coil</keyword>
<comment type="function">
    <text evidence="8">Component of the Mediator complex, a coactivator involved in the regulated transcription of nearly all RNA polymerase II-dependent genes. Mediator functions as a bridge to convey information from gene-specific regulatory proteins to the basal RNA polymerase II transcription machinery. Mediator is recruited to promoters by direct interactions with regulatory proteins and serves as a scaffold for the assembly of a functional preinitiation complex with RNA polymerase II and the general transcription factors.</text>
</comment>
<comment type="subcellular location">
    <subcellularLocation>
        <location evidence="1 8">Nucleus</location>
    </subcellularLocation>
</comment>
<dbReference type="Pfam" id="PF10018">
    <property type="entry name" value="Med4"/>
    <property type="match status" value="1"/>
</dbReference>
<keyword evidence="12" id="KW-1185">Reference proteome</keyword>
<evidence type="ECO:0000256" key="8">
    <source>
        <dbReference type="RuleBase" id="RU364141"/>
    </source>
</evidence>
<proteinExistence type="inferred from homology"/>
<keyword evidence="5 8" id="KW-0804">Transcription</keyword>
<feature type="region of interest" description="Disordered" evidence="10">
    <location>
        <begin position="201"/>
        <end position="227"/>
    </location>
</feature>
<feature type="coiled-coil region" evidence="9">
    <location>
        <begin position="47"/>
        <end position="97"/>
    </location>
</feature>
<comment type="caution">
    <text evidence="11">The sequence shown here is derived from an EMBL/GenBank/DDBJ whole genome shotgun (WGS) entry which is preliminary data.</text>
</comment>
<evidence type="ECO:0000256" key="5">
    <source>
        <dbReference type="ARBA" id="ARBA00023163"/>
    </source>
</evidence>
<comment type="similarity">
    <text evidence="2 8">Belongs to the Mediator complex subunit 4 family.</text>
</comment>
<evidence type="ECO:0000256" key="2">
    <source>
        <dbReference type="ARBA" id="ARBA00009626"/>
    </source>
</evidence>
<dbReference type="PANTHER" id="PTHR13208:SF2">
    <property type="entry name" value="MEDIATOR OF RNA POLYMERASE II TRANSCRIPTION SUBUNIT 4"/>
    <property type="match status" value="1"/>
</dbReference>
<evidence type="ECO:0000256" key="7">
    <source>
        <dbReference type="ARBA" id="ARBA00031257"/>
    </source>
</evidence>
<dbReference type="AlphaFoldDB" id="A0AA88I4T5"/>
<dbReference type="Proteomes" id="UP001187531">
    <property type="component" value="Unassembled WGS sequence"/>
</dbReference>
<evidence type="ECO:0000256" key="10">
    <source>
        <dbReference type="SAM" id="MobiDB-lite"/>
    </source>
</evidence>
<evidence type="ECO:0000256" key="1">
    <source>
        <dbReference type="ARBA" id="ARBA00004123"/>
    </source>
</evidence>
<evidence type="ECO:0000313" key="12">
    <source>
        <dbReference type="Proteomes" id="UP001187531"/>
    </source>
</evidence>
<feature type="compositionally biased region" description="Low complexity" evidence="10">
    <location>
        <begin position="216"/>
        <end position="227"/>
    </location>
</feature>
<accession>A0AA88I4T5</accession>
<name>A0AA88I4T5_ARTSF</name>
<evidence type="ECO:0000256" key="6">
    <source>
        <dbReference type="ARBA" id="ARBA00023242"/>
    </source>
</evidence>
<evidence type="ECO:0000313" key="11">
    <source>
        <dbReference type="EMBL" id="KAK2719841.1"/>
    </source>
</evidence>
<evidence type="ECO:0000256" key="9">
    <source>
        <dbReference type="SAM" id="Coils"/>
    </source>
</evidence>
<dbReference type="EMBL" id="JAVRJZ010000008">
    <property type="protein sequence ID" value="KAK2719841.1"/>
    <property type="molecule type" value="Genomic_DNA"/>
</dbReference>
<protein>
    <recommendedName>
        <fullName evidence="3 8">Mediator of RNA polymerase II transcription subunit 4</fullName>
    </recommendedName>
    <alternativeName>
        <fullName evidence="7 8">Mediator complex subunit 4</fullName>
    </alternativeName>
</protein>
<organism evidence="11 12">
    <name type="scientific">Artemia franciscana</name>
    <name type="common">Brine shrimp</name>
    <name type="synonym">Artemia sanfranciscana</name>
    <dbReference type="NCBI Taxonomy" id="6661"/>
    <lineage>
        <taxon>Eukaryota</taxon>
        <taxon>Metazoa</taxon>
        <taxon>Ecdysozoa</taxon>
        <taxon>Arthropoda</taxon>
        <taxon>Crustacea</taxon>
        <taxon>Branchiopoda</taxon>
        <taxon>Anostraca</taxon>
        <taxon>Artemiidae</taxon>
        <taxon>Artemia</taxon>
    </lineage>
</organism>